<evidence type="ECO:0000313" key="2">
    <source>
        <dbReference type="EMBL" id="PSB37507.1"/>
    </source>
</evidence>
<comment type="caution">
    <text evidence="2">The sequence shown here is derived from an EMBL/GenBank/DDBJ whole genome shotgun (WGS) entry which is preliminary data.</text>
</comment>
<keyword evidence="2" id="KW-0378">Hydrolase</keyword>
<dbReference type="PRINTS" id="PR00111">
    <property type="entry name" value="ABHYDROLASE"/>
</dbReference>
<gene>
    <name evidence="2" type="ORF">C7B81_08265</name>
</gene>
<dbReference type="SUPFAM" id="SSF53474">
    <property type="entry name" value="alpha/beta-Hydrolases"/>
    <property type="match status" value="1"/>
</dbReference>
<dbReference type="PANTHER" id="PTHR43433:SF5">
    <property type="entry name" value="AB HYDROLASE-1 DOMAIN-CONTAINING PROTEIN"/>
    <property type="match status" value="1"/>
</dbReference>
<organism evidence="2 3">
    <name type="scientific">Aphanothece cf. minutissima CCALA 015</name>
    <dbReference type="NCBI Taxonomy" id="2107695"/>
    <lineage>
        <taxon>Bacteria</taxon>
        <taxon>Bacillati</taxon>
        <taxon>Cyanobacteriota</taxon>
        <taxon>Cyanophyceae</taxon>
        <taxon>Oscillatoriophycideae</taxon>
        <taxon>Chroococcales</taxon>
        <taxon>Aphanothecaceae</taxon>
        <taxon>Aphanothece</taxon>
    </lineage>
</organism>
<dbReference type="InterPro" id="IPR029058">
    <property type="entry name" value="AB_hydrolase_fold"/>
</dbReference>
<reference evidence="2 3" key="1">
    <citation type="submission" date="2018-03" db="EMBL/GenBank/DDBJ databases">
        <title>The ancient ancestry and fast evolution of plastids.</title>
        <authorList>
            <person name="Moore K.R."/>
            <person name="Magnabosco C."/>
            <person name="Momper L."/>
            <person name="Gold D.A."/>
            <person name="Bosak T."/>
            <person name="Fournier G.P."/>
        </authorList>
    </citation>
    <scope>NUCLEOTIDE SEQUENCE [LARGE SCALE GENOMIC DNA]</scope>
    <source>
        <strain evidence="2 3">CCALA 015</strain>
    </source>
</reference>
<dbReference type="Proteomes" id="UP000238218">
    <property type="component" value="Unassembled WGS sequence"/>
</dbReference>
<keyword evidence="3" id="KW-1185">Reference proteome</keyword>
<dbReference type="Gene3D" id="3.40.50.1820">
    <property type="entry name" value="alpha/beta hydrolase"/>
    <property type="match status" value="1"/>
</dbReference>
<dbReference type="InterPro" id="IPR050471">
    <property type="entry name" value="AB_hydrolase"/>
</dbReference>
<accession>A0ABX5F7C3</accession>
<proteinExistence type="predicted"/>
<dbReference type="PANTHER" id="PTHR43433">
    <property type="entry name" value="HYDROLASE, ALPHA/BETA FOLD FAMILY PROTEIN"/>
    <property type="match status" value="1"/>
</dbReference>
<sequence>MPMITDCTTDVRSCQVFYQRGGKGEPLLLLHGLDGRPSWESVLSRLTERNDVIFPDHPGFGASSSGDWIDGMADLALFYLDVLDALQIETCHLAGHCLGGWLAAEIAVMQPQRIRSLSLCSAAGIRVDGSPMGDAFLWNPEETICHLVVSQQARETMRAKQSSEGDLEFLLKARQMAARLAWYPRFHNPHLRKWLHRLTMPTLIQWGDSDRLFPEIYAHRYHEMIPHSQLKIYTDCGHMPMLDAPDLWLEDLKDFMAKASA</sequence>
<protein>
    <submittedName>
        <fullName evidence="2">Alpha/beta hydrolase</fullName>
    </submittedName>
</protein>
<evidence type="ECO:0000259" key="1">
    <source>
        <dbReference type="Pfam" id="PF12697"/>
    </source>
</evidence>
<feature type="domain" description="AB hydrolase-1" evidence="1">
    <location>
        <begin position="27"/>
        <end position="247"/>
    </location>
</feature>
<dbReference type="InterPro" id="IPR000073">
    <property type="entry name" value="AB_hydrolase_1"/>
</dbReference>
<dbReference type="EMBL" id="PVWP01000005">
    <property type="protein sequence ID" value="PSB37507.1"/>
    <property type="molecule type" value="Genomic_DNA"/>
</dbReference>
<name>A0ABX5F7C3_9CHRO</name>
<dbReference type="Pfam" id="PF12697">
    <property type="entry name" value="Abhydrolase_6"/>
    <property type="match status" value="1"/>
</dbReference>
<dbReference type="GO" id="GO:0016787">
    <property type="term" value="F:hydrolase activity"/>
    <property type="evidence" value="ECO:0007669"/>
    <property type="project" value="UniProtKB-KW"/>
</dbReference>
<evidence type="ECO:0000313" key="3">
    <source>
        <dbReference type="Proteomes" id="UP000238218"/>
    </source>
</evidence>